<evidence type="ECO:0000256" key="1">
    <source>
        <dbReference type="SAM" id="MobiDB-lite"/>
    </source>
</evidence>
<accession>A0A3P8FGJ4</accession>
<name>A0A183GED7_HELPZ</name>
<feature type="region of interest" description="Disordered" evidence="1">
    <location>
        <begin position="1"/>
        <end position="24"/>
    </location>
</feature>
<reference evidence="2 3" key="1">
    <citation type="submission" date="2018-11" db="EMBL/GenBank/DDBJ databases">
        <authorList>
            <consortium name="Pathogen Informatics"/>
        </authorList>
    </citation>
    <scope>NUCLEOTIDE SEQUENCE [LARGE SCALE GENOMIC DNA]</scope>
</reference>
<organism evidence="3 4">
    <name type="scientific">Heligmosomoides polygyrus</name>
    <name type="common">Parasitic roundworm</name>
    <dbReference type="NCBI Taxonomy" id="6339"/>
    <lineage>
        <taxon>Eukaryota</taxon>
        <taxon>Metazoa</taxon>
        <taxon>Ecdysozoa</taxon>
        <taxon>Nematoda</taxon>
        <taxon>Chromadorea</taxon>
        <taxon>Rhabditida</taxon>
        <taxon>Rhabditina</taxon>
        <taxon>Rhabditomorpha</taxon>
        <taxon>Strongyloidea</taxon>
        <taxon>Heligmosomidae</taxon>
        <taxon>Heligmosomoides</taxon>
    </lineage>
</organism>
<reference evidence="4" key="2">
    <citation type="submission" date="2019-09" db="UniProtKB">
        <authorList>
            <consortium name="WormBaseParasite"/>
        </authorList>
    </citation>
    <scope>IDENTIFICATION</scope>
</reference>
<proteinExistence type="predicted"/>
<dbReference type="EMBL" id="UZAH01032366">
    <property type="protein sequence ID" value="VDP21353.1"/>
    <property type="molecule type" value="Genomic_DNA"/>
</dbReference>
<evidence type="ECO:0000313" key="4">
    <source>
        <dbReference type="WBParaSite" id="HPBE_0002068801-mRNA-1"/>
    </source>
</evidence>
<accession>A0A183GED7</accession>
<evidence type="ECO:0000313" key="3">
    <source>
        <dbReference type="Proteomes" id="UP000050761"/>
    </source>
</evidence>
<dbReference type="AlphaFoldDB" id="A0A183GED7"/>
<protein>
    <submittedName>
        <fullName evidence="2 4">Uncharacterized protein</fullName>
    </submittedName>
</protein>
<evidence type="ECO:0000313" key="2">
    <source>
        <dbReference type="EMBL" id="VDP21353.1"/>
    </source>
</evidence>
<dbReference type="Proteomes" id="UP000050761">
    <property type="component" value="Unassembled WGS sequence"/>
</dbReference>
<dbReference type="WBParaSite" id="HPBE_0002068801-mRNA-1">
    <property type="protein sequence ID" value="HPBE_0002068801-mRNA-1"/>
    <property type="gene ID" value="HPBE_0002068801"/>
</dbReference>
<gene>
    <name evidence="2" type="ORF">HPBE_LOCUS20687</name>
</gene>
<keyword evidence="3" id="KW-1185">Reference proteome</keyword>
<sequence>MMTTPGGVDEACRSVATHGDVEEETDAQAHLAVSEGRGGQCRTEMELRHVMDGELEAEFQRLCGEEERGSALYNLGPHR</sequence>